<dbReference type="InterPro" id="IPR029225">
    <property type="entry name" value="Nse4_Nse3-bd"/>
</dbReference>
<evidence type="ECO:0000259" key="9">
    <source>
        <dbReference type="Pfam" id="PF15412"/>
    </source>
</evidence>
<keyword evidence="5 7" id="KW-0234">DNA repair</keyword>
<dbReference type="PANTHER" id="PTHR16140">
    <property type="entry name" value="NON-STRUCTURAL MAINTENANCE OF CHROMOSOMES ELEMENT 4"/>
    <property type="match status" value="1"/>
</dbReference>
<evidence type="ECO:0000256" key="7">
    <source>
        <dbReference type="RuleBase" id="RU365071"/>
    </source>
</evidence>
<comment type="function">
    <text evidence="7">Component of the SMC5-SMC6 complex, that promotes sister chromatid alignment after DNA damage and facilitates double-stranded DNA breaks (DSBs) repair via homologous recombination between sister chromatids.</text>
</comment>
<comment type="similarity">
    <text evidence="2 7">Belongs to the NSE4 family.</text>
</comment>
<dbReference type="Pfam" id="PF15412">
    <property type="entry name" value="Nse4-Nse3_bdg"/>
    <property type="match status" value="1"/>
</dbReference>
<organism evidence="10 11">
    <name type="scientific">Syncephalis pseudoplumigaleata</name>
    <dbReference type="NCBI Taxonomy" id="1712513"/>
    <lineage>
        <taxon>Eukaryota</taxon>
        <taxon>Fungi</taxon>
        <taxon>Fungi incertae sedis</taxon>
        <taxon>Zoopagomycota</taxon>
        <taxon>Zoopagomycotina</taxon>
        <taxon>Zoopagomycetes</taxon>
        <taxon>Zoopagales</taxon>
        <taxon>Piptocephalidaceae</taxon>
        <taxon>Syncephalis</taxon>
    </lineage>
</organism>
<keyword evidence="11" id="KW-1185">Reference proteome</keyword>
<dbReference type="GO" id="GO:0005634">
    <property type="term" value="C:nucleus"/>
    <property type="evidence" value="ECO:0007669"/>
    <property type="project" value="UniProtKB-SubCell"/>
</dbReference>
<sequence>MDLHAKDAFSQQLDRITNRNVYDPDQPEAEKRFLRQEYRQLIESTEIKQPYEATLDSRLLVLSADINHEKARRMRVEHGLFDVDEFISRLVTVMGGRHDLEASRSVASEQLRHMDWTRVGRLSTGYMARAPAGDFILGPLSLTPKEYTRQRTTNKAVDRSAVAARPVEMQGNEIVRDENETTKNVIAIASLLEKVGPINLFRFIINPDSFGQTVENLFHLSFLIRDGKASIDDETDEPILELCMPPTNENYQQGLTKKQLVMELDPVTWKELIELYDITSAIIPSRDTSDAS</sequence>
<dbReference type="GO" id="GO:0030915">
    <property type="term" value="C:Smc5-Smc6 complex"/>
    <property type="evidence" value="ECO:0007669"/>
    <property type="project" value="UniProtKB-UniRule"/>
</dbReference>
<keyword evidence="4 7" id="KW-0233">DNA recombination</keyword>
<evidence type="ECO:0000256" key="3">
    <source>
        <dbReference type="ARBA" id="ARBA00022763"/>
    </source>
</evidence>
<reference evidence="11" key="1">
    <citation type="journal article" date="2018" name="Nat. Microbiol.">
        <title>Leveraging single-cell genomics to expand the fungal tree of life.</title>
        <authorList>
            <person name="Ahrendt S.R."/>
            <person name="Quandt C.A."/>
            <person name="Ciobanu D."/>
            <person name="Clum A."/>
            <person name="Salamov A."/>
            <person name="Andreopoulos B."/>
            <person name="Cheng J.F."/>
            <person name="Woyke T."/>
            <person name="Pelin A."/>
            <person name="Henrissat B."/>
            <person name="Reynolds N.K."/>
            <person name="Benny G.L."/>
            <person name="Smith M.E."/>
            <person name="James T.Y."/>
            <person name="Grigoriev I.V."/>
        </authorList>
    </citation>
    <scope>NUCLEOTIDE SEQUENCE [LARGE SCALE GENOMIC DNA]</scope>
    <source>
        <strain evidence="11">Benny S71-1</strain>
    </source>
</reference>
<proteinExistence type="inferred from homology"/>
<comment type="subunit">
    <text evidence="7">Component of the SMC5-SMC6 complex.</text>
</comment>
<dbReference type="Pfam" id="PF08743">
    <property type="entry name" value="Nse4_C"/>
    <property type="match status" value="1"/>
</dbReference>
<evidence type="ECO:0000256" key="2">
    <source>
        <dbReference type="ARBA" id="ARBA00008997"/>
    </source>
</evidence>
<dbReference type="InterPro" id="IPR027786">
    <property type="entry name" value="Nse4/EID"/>
</dbReference>
<evidence type="ECO:0000256" key="5">
    <source>
        <dbReference type="ARBA" id="ARBA00023204"/>
    </source>
</evidence>
<name>A0A4P9YY22_9FUNG</name>
<evidence type="ECO:0000313" key="10">
    <source>
        <dbReference type="EMBL" id="RKP24977.1"/>
    </source>
</evidence>
<evidence type="ECO:0000259" key="8">
    <source>
        <dbReference type="Pfam" id="PF08743"/>
    </source>
</evidence>
<evidence type="ECO:0000313" key="11">
    <source>
        <dbReference type="Proteomes" id="UP000278143"/>
    </source>
</evidence>
<dbReference type="GO" id="GO:0006281">
    <property type="term" value="P:DNA repair"/>
    <property type="evidence" value="ECO:0007669"/>
    <property type="project" value="UniProtKB-UniRule"/>
</dbReference>
<dbReference type="AlphaFoldDB" id="A0A4P9YY22"/>
<evidence type="ECO:0000256" key="1">
    <source>
        <dbReference type="ARBA" id="ARBA00004123"/>
    </source>
</evidence>
<protein>
    <recommendedName>
        <fullName evidence="7">Non-structural maintenance of chromosomes element 4</fullName>
    </recommendedName>
</protein>
<evidence type="ECO:0000256" key="6">
    <source>
        <dbReference type="ARBA" id="ARBA00023242"/>
    </source>
</evidence>
<dbReference type="GO" id="GO:0006310">
    <property type="term" value="P:DNA recombination"/>
    <property type="evidence" value="ECO:0007669"/>
    <property type="project" value="UniProtKB-UniRule"/>
</dbReference>
<dbReference type="Proteomes" id="UP000278143">
    <property type="component" value="Unassembled WGS sequence"/>
</dbReference>
<feature type="domain" description="Non-structural maintenance of chromosome element 4 C-terminal" evidence="8">
    <location>
        <begin position="197"/>
        <end position="283"/>
    </location>
</feature>
<gene>
    <name evidence="10" type="ORF">SYNPS1DRAFT_22995</name>
</gene>
<feature type="domain" description="Nse4/EID protein Nse3/MAGE-binding" evidence="9">
    <location>
        <begin position="56"/>
        <end position="99"/>
    </location>
</feature>
<keyword evidence="3 7" id="KW-0227">DNA damage</keyword>
<keyword evidence="6 7" id="KW-0539">Nucleus</keyword>
<accession>A0A4P9YY22</accession>
<dbReference type="OrthoDB" id="361242at2759"/>
<dbReference type="InterPro" id="IPR014854">
    <property type="entry name" value="Nse4_C"/>
</dbReference>
<dbReference type="EMBL" id="KZ989941">
    <property type="protein sequence ID" value="RKP24977.1"/>
    <property type="molecule type" value="Genomic_DNA"/>
</dbReference>
<evidence type="ECO:0000256" key="4">
    <source>
        <dbReference type="ARBA" id="ARBA00023172"/>
    </source>
</evidence>
<dbReference type="PANTHER" id="PTHR16140:SF0">
    <property type="entry name" value="NON-STRUCTURAL MAINTENANCE OF CHROMOSOMES ELEMENT 4"/>
    <property type="match status" value="1"/>
</dbReference>
<comment type="subcellular location">
    <subcellularLocation>
        <location evidence="1 7">Nucleus</location>
    </subcellularLocation>
</comment>